<proteinExistence type="predicted"/>
<organism evidence="1">
    <name type="scientific">uncultured Caudovirales phage</name>
    <dbReference type="NCBI Taxonomy" id="2100421"/>
    <lineage>
        <taxon>Viruses</taxon>
        <taxon>Duplodnaviria</taxon>
        <taxon>Heunggongvirae</taxon>
        <taxon>Uroviricota</taxon>
        <taxon>Caudoviricetes</taxon>
        <taxon>Peduoviridae</taxon>
        <taxon>Maltschvirus</taxon>
        <taxon>Maltschvirus maltsch</taxon>
    </lineage>
</organism>
<reference evidence="1" key="1">
    <citation type="submission" date="2020-04" db="EMBL/GenBank/DDBJ databases">
        <authorList>
            <person name="Chiriac C."/>
            <person name="Salcher M."/>
            <person name="Ghai R."/>
            <person name="Kavagutti S V."/>
        </authorList>
    </citation>
    <scope>NUCLEOTIDE SEQUENCE</scope>
</reference>
<sequence length="132" mass="14554">MPEKEGVAANGCPLATQDITVNINNRQVAIDKARYGPMLPMNPSQLFWKKKAEIFKVPVEEAKKARCGNCAAFIQTEEIQNCIAEGLGAEDPMERSWDTIQVANLGFCNIFDFKCAGDRTCDAWVTGGPIRD</sequence>
<evidence type="ECO:0000313" key="1">
    <source>
        <dbReference type="EMBL" id="CAB4151636.1"/>
    </source>
</evidence>
<gene>
    <name evidence="1" type="ORF">UFOVP587_26</name>
</gene>
<protein>
    <submittedName>
        <fullName evidence="1">Uncharacterized protein</fullName>
    </submittedName>
</protein>
<name>A0A6J5N2V9_9CAUD</name>
<accession>A0A6J5N2V9</accession>
<dbReference type="EMBL" id="LR796566">
    <property type="protein sequence ID" value="CAB4151636.1"/>
    <property type="molecule type" value="Genomic_DNA"/>
</dbReference>